<dbReference type="EMBL" id="MN035091">
    <property type="protein sequence ID" value="QDH89861.1"/>
    <property type="molecule type" value="Genomic_RNA"/>
</dbReference>
<accession>A0A514D8B5</accession>
<sequence>MFADPQSVTINAVAKSLPAIARDDTSSTYRMDTGDYELVVSRQFGKRNRFSVRLNAKKIAADPLASANNLEYKMSVYLVIDVPPVGYTNTEAKDIALGLAGWLTSANLLKVLGGET</sequence>
<name>A0A514D8B5_9VIRU</name>
<reference evidence="1" key="1">
    <citation type="submission" date="2019-05" db="EMBL/GenBank/DDBJ databases">
        <title>Metatranscriptomic reconstruction reveals RNA viruses with the potential to shape carbon cycling in soil.</title>
        <authorList>
            <person name="Starr E.P."/>
            <person name="Nuccio E."/>
            <person name="Pett-Ridge J."/>
            <person name="Banfield J.F."/>
            <person name="Firestone M.K."/>
        </authorList>
    </citation>
    <scope>NUCLEOTIDE SEQUENCE</scope>
    <source>
        <strain evidence="1">H3_Bulk_42_scaffold_430</strain>
    </source>
</reference>
<protein>
    <submittedName>
        <fullName evidence="1">Uncharacterized protein</fullName>
    </submittedName>
</protein>
<evidence type="ECO:0000313" key="1">
    <source>
        <dbReference type="EMBL" id="QDH89861.1"/>
    </source>
</evidence>
<proteinExistence type="predicted"/>
<organism evidence="1">
    <name type="scientific">Leviviridae sp</name>
    <dbReference type="NCBI Taxonomy" id="2027243"/>
    <lineage>
        <taxon>Viruses</taxon>
        <taxon>Riboviria</taxon>
        <taxon>Orthornavirae</taxon>
        <taxon>Lenarviricota</taxon>
        <taxon>Leviviricetes</taxon>
        <taxon>Norzivirales</taxon>
        <taxon>Fiersviridae</taxon>
    </lineage>
</organism>
<gene>
    <name evidence="1" type="ORF">H3Bulk42430_000002</name>
</gene>
<dbReference type="Gene3D" id="2.40.160.220">
    <property type="match status" value="1"/>
</dbReference>